<keyword evidence="12" id="KW-1185">Reference proteome</keyword>
<dbReference type="CDD" id="cd00537">
    <property type="entry name" value="MTHFR"/>
    <property type="match status" value="1"/>
</dbReference>
<organism evidence="11 12">
    <name type="scientific">Nitratireductor aquimarinus</name>
    <dbReference type="NCBI Taxonomy" id="889300"/>
    <lineage>
        <taxon>Bacteria</taxon>
        <taxon>Pseudomonadati</taxon>
        <taxon>Pseudomonadota</taxon>
        <taxon>Alphaproteobacteria</taxon>
        <taxon>Hyphomicrobiales</taxon>
        <taxon>Phyllobacteriaceae</taxon>
        <taxon>Nitratireductor</taxon>
    </lineage>
</organism>
<evidence type="ECO:0000256" key="6">
    <source>
        <dbReference type="ARBA" id="ARBA00023002"/>
    </source>
</evidence>
<proteinExistence type="inferred from homology"/>
<keyword evidence="5 9" id="KW-0274">FAD</keyword>
<dbReference type="Proteomes" id="UP001185659">
    <property type="component" value="Unassembled WGS sequence"/>
</dbReference>
<evidence type="ECO:0000256" key="1">
    <source>
        <dbReference type="ARBA" id="ARBA00001974"/>
    </source>
</evidence>
<evidence type="ECO:0000256" key="10">
    <source>
        <dbReference type="SAM" id="MobiDB-lite"/>
    </source>
</evidence>
<evidence type="ECO:0000313" key="12">
    <source>
        <dbReference type="Proteomes" id="UP001185659"/>
    </source>
</evidence>
<evidence type="ECO:0000256" key="5">
    <source>
        <dbReference type="ARBA" id="ARBA00022827"/>
    </source>
</evidence>
<sequence>MSPRPPQIDENPEGVDLPLEPLPGHASRGRLERVLRRGEFAVTAELNPPDSANAQDVYERAAIFDGWVDGINAVDASGANCHMSSMGICALLTRMGYATIMQIACRDRNRIAIQGDVLGAAAMGVSNIMCLTGDGVQAGDQPGAKPVFDLDCMSLLETVRTMRDEEKFLSGRRLTTPPAVFLGAAINPFAPPYDFRPQRLAKKIAAGAQFVQSQYCYDVPMLREYMKRVRDMGLDEKCFILVGVGPLASAKTTRWIRTNVPGVHIPDTVIARLEGAENQKEEGKRLCIDIINEVKEIEGVSGVHVMAYRQEEFVAEIVHDSGVLKGRRPWKREPGLDDALVAERLDHILHDNPSERPVEMVKDASETSVDTN</sequence>
<dbReference type="SUPFAM" id="SSF51730">
    <property type="entry name" value="FAD-linked oxidoreductase"/>
    <property type="match status" value="1"/>
</dbReference>
<comment type="pathway">
    <text evidence="7">Amino-acid biosynthesis; L-methionine biosynthesis via de novo pathway.</text>
</comment>
<protein>
    <recommendedName>
        <fullName evidence="9">Methylenetetrahydrofolate reductase</fullName>
    </recommendedName>
</protein>
<keyword evidence="4 9" id="KW-0285">Flavoprotein</keyword>
<dbReference type="RefSeq" id="WP_317560213.1">
    <property type="nucleotide sequence ID" value="NZ_JAWLIP010000001.1"/>
</dbReference>
<feature type="region of interest" description="Disordered" evidence="10">
    <location>
        <begin position="353"/>
        <end position="372"/>
    </location>
</feature>
<accession>A0ABU4AF76</accession>
<comment type="similarity">
    <text evidence="3 9">Belongs to the methylenetetrahydrofolate reductase family.</text>
</comment>
<dbReference type="PANTHER" id="PTHR45754">
    <property type="entry name" value="METHYLENETETRAHYDROFOLATE REDUCTASE"/>
    <property type="match status" value="1"/>
</dbReference>
<evidence type="ECO:0000256" key="2">
    <source>
        <dbReference type="ARBA" id="ARBA00004777"/>
    </source>
</evidence>
<feature type="compositionally biased region" description="Basic and acidic residues" evidence="10">
    <location>
        <begin position="353"/>
        <end position="365"/>
    </location>
</feature>
<comment type="caution">
    <text evidence="11">The sequence shown here is derived from an EMBL/GenBank/DDBJ whole genome shotgun (WGS) entry which is preliminary data.</text>
</comment>
<evidence type="ECO:0000256" key="9">
    <source>
        <dbReference type="RuleBase" id="RU003862"/>
    </source>
</evidence>
<dbReference type="InterPro" id="IPR029041">
    <property type="entry name" value="FAD-linked_oxidoreductase-like"/>
</dbReference>
<gene>
    <name evidence="11" type="ORF">R2G56_01240</name>
</gene>
<comment type="pathway">
    <text evidence="2 9">One-carbon metabolism; tetrahydrofolate interconversion.</text>
</comment>
<reference evidence="11 12" key="1">
    <citation type="submission" date="2023-10" db="EMBL/GenBank/DDBJ databases">
        <authorList>
            <person name="Venkata Ramana C."/>
            <person name="Sasikala C."/>
            <person name="Dhurka M."/>
        </authorList>
    </citation>
    <scope>NUCLEOTIDE SEQUENCE [LARGE SCALE GENOMIC DNA]</scope>
    <source>
        <strain evidence="11 12">KCTC 32151</strain>
    </source>
</reference>
<dbReference type="EMBL" id="JAWLIP010000001">
    <property type="protein sequence ID" value="MDV6224898.1"/>
    <property type="molecule type" value="Genomic_DNA"/>
</dbReference>
<dbReference type="PANTHER" id="PTHR45754:SF3">
    <property type="entry name" value="METHYLENETETRAHYDROFOLATE REDUCTASE (NADPH)"/>
    <property type="match status" value="1"/>
</dbReference>
<dbReference type="InterPro" id="IPR003171">
    <property type="entry name" value="Mehydrof_redctse-like"/>
</dbReference>
<dbReference type="Gene3D" id="3.20.20.220">
    <property type="match status" value="1"/>
</dbReference>
<comment type="catalytic activity">
    <reaction evidence="8">
        <text>(6S)-5-methyl-5,6,7,8-tetrahydrofolate + NAD(+) = (6R)-5,10-methylene-5,6,7,8-tetrahydrofolate + NADH + H(+)</text>
        <dbReference type="Rhea" id="RHEA:19821"/>
        <dbReference type="ChEBI" id="CHEBI:15378"/>
        <dbReference type="ChEBI" id="CHEBI:15636"/>
        <dbReference type="ChEBI" id="CHEBI:18608"/>
        <dbReference type="ChEBI" id="CHEBI:57540"/>
        <dbReference type="ChEBI" id="CHEBI:57945"/>
        <dbReference type="EC" id="1.5.1.54"/>
    </reaction>
    <physiologicalReaction direction="right-to-left" evidence="8">
        <dbReference type="Rhea" id="RHEA:19823"/>
    </physiologicalReaction>
</comment>
<evidence type="ECO:0000256" key="4">
    <source>
        <dbReference type="ARBA" id="ARBA00022630"/>
    </source>
</evidence>
<name>A0ABU4AF76_9HYPH</name>
<comment type="cofactor">
    <cofactor evidence="1 9">
        <name>FAD</name>
        <dbReference type="ChEBI" id="CHEBI:57692"/>
    </cofactor>
</comment>
<evidence type="ECO:0000256" key="3">
    <source>
        <dbReference type="ARBA" id="ARBA00006743"/>
    </source>
</evidence>
<keyword evidence="6 9" id="KW-0560">Oxidoreductase</keyword>
<feature type="region of interest" description="Disordered" evidence="10">
    <location>
        <begin position="1"/>
        <end position="25"/>
    </location>
</feature>
<evidence type="ECO:0000256" key="7">
    <source>
        <dbReference type="ARBA" id="ARBA00034478"/>
    </source>
</evidence>
<evidence type="ECO:0000256" key="8">
    <source>
        <dbReference type="ARBA" id="ARBA00048628"/>
    </source>
</evidence>
<evidence type="ECO:0000313" key="11">
    <source>
        <dbReference type="EMBL" id="MDV6224898.1"/>
    </source>
</evidence>
<dbReference type="Pfam" id="PF02219">
    <property type="entry name" value="MTHFR"/>
    <property type="match status" value="1"/>
</dbReference>